<protein>
    <recommendedName>
        <fullName evidence="2">LTD domain-containing protein</fullName>
    </recommendedName>
</protein>
<dbReference type="SUPFAM" id="SSF74853">
    <property type="entry name" value="Lamin A/C globular tail domain"/>
    <property type="match status" value="1"/>
</dbReference>
<dbReference type="InterPro" id="IPR001322">
    <property type="entry name" value="Lamin_tail_dom"/>
</dbReference>
<keyword evidence="4" id="KW-1185">Reference proteome</keyword>
<dbReference type="InterPro" id="IPR014756">
    <property type="entry name" value="Ig_E-set"/>
</dbReference>
<feature type="domain" description="LTD" evidence="2">
    <location>
        <begin position="38"/>
        <end position="178"/>
    </location>
</feature>
<dbReference type="CDD" id="cd02857">
    <property type="entry name" value="E_set_CDase_PDE_N"/>
    <property type="match status" value="1"/>
</dbReference>
<dbReference type="KEGG" id="hau:Haur_1096"/>
<dbReference type="Gene3D" id="2.60.40.10">
    <property type="entry name" value="Immunoglobulins"/>
    <property type="match status" value="1"/>
</dbReference>
<dbReference type="Pfam" id="PF00932">
    <property type="entry name" value="LTD"/>
    <property type="match status" value="1"/>
</dbReference>
<gene>
    <name evidence="3" type="ordered locus">Haur_1096</name>
</gene>
<dbReference type="EMBL" id="CP000875">
    <property type="protein sequence ID" value="ABX03744.1"/>
    <property type="molecule type" value="Genomic_DNA"/>
</dbReference>
<dbReference type="BioCyc" id="HAUR316274:GHYA-1116-MONOMER"/>
<feature type="compositionally biased region" description="Low complexity" evidence="1">
    <location>
        <begin position="232"/>
        <end position="253"/>
    </location>
</feature>
<feature type="region of interest" description="Disordered" evidence="1">
    <location>
        <begin position="211"/>
        <end position="253"/>
    </location>
</feature>
<dbReference type="AlphaFoldDB" id="A9B037"/>
<dbReference type="eggNOG" id="COG2374">
    <property type="taxonomic scope" value="Bacteria"/>
</dbReference>
<feature type="region of interest" description="Disordered" evidence="1">
    <location>
        <begin position="414"/>
        <end position="564"/>
    </location>
</feature>
<evidence type="ECO:0000313" key="4">
    <source>
        <dbReference type="Proteomes" id="UP000000787"/>
    </source>
</evidence>
<dbReference type="InterPro" id="IPR004185">
    <property type="entry name" value="Glyco_hydro_13_lg-like_dom"/>
</dbReference>
<proteinExistence type="predicted"/>
<dbReference type="Proteomes" id="UP000000787">
    <property type="component" value="Chromosome"/>
</dbReference>
<dbReference type="GO" id="GO:0004553">
    <property type="term" value="F:hydrolase activity, hydrolyzing O-glycosyl compounds"/>
    <property type="evidence" value="ECO:0007669"/>
    <property type="project" value="InterPro"/>
</dbReference>
<sequence length="581" mass="60008">MQLRSLRSLLTVDRARVGSLLSVLLVGLLAWMLPQTNAQPAFAASSTVVISQVYGGGGSATATYKSDYVELFNLSGSAVSLNGLSIQYASSTGNFNGVFALPNATILPGKYYLVQLSLGTGLGDIPTPDAASGTNIAMSATAGKVIIANTTTALGCSTSATCTPAQQAQIIDLVGYGTAANYFEGSGPTGAPSNTTSVIRTNPCVDADNNATEFSVGTPNPRNTASPTLSCSAATNTPTNTPTNTATNTPTSTPIVLGGDNNILWDQLYHSATAVNPQLELVPNESYSFLHSASGTIDETTAVTISALTDALDVQTVSLRYWDGANSTTIPMTRIKSLSASFRSQPIHSYDLWQASIPAQPIGTSIFYRVIAQDGSASAYLKHNNGQYVNPLGQHVRGFNDDPDDYSYTVLAANPTATPTNTPTNTPTDTATPTATNTPTNTPTDTATPTASNTPTNTPTDTATPTNTPVAPTATDTATPTATNTPTNTPTDTATPTNTPVAPTATDTATPTASNTPTNTATPTITVTRTPTHTPTNTATPTRTATNTPTNTATSTATNTPTVTNTPIAQQHKVFLPWASK</sequence>
<dbReference type="InterPro" id="IPR036415">
    <property type="entry name" value="Lamin_tail_dom_sf"/>
</dbReference>
<dbReference type="eggNOG" id="COG0366">
    <property type="taxonomic scope" value="Bacteria"/>
</dbReference>
<reference evidence="3 4" key="1">
    <citation type="journal article" date="2011" name="Stand. Genomic Sci.">
        <title>Complete genome sequence of the filamentous gliding predatory bacterium Herpetosiphon aurantiacus type strain (114-95(T)).</title>
        <authorList>
            <person name="Kiss H."/>
            <person name="Nett M."/>
            <person name="Domin N."/>
            <person name="Martin K."/>
            <person name="Maresca J.A."/>
            <person name="Copeland A."/>
            <person name="Lapidus A."/>
            <person name="Lucas S."/>
            <person name="Berry K.W."/>
            <person name="Glavina Del Rio T."/>
            <person name="Dalin E."/>
            <person name="Tice H."/>
            <person name="Pitluck S."/>
            <person name="Richardson P."/>
            <person name="Bruce D."/>
            <person name="Goodwin L."/>
            <person name="Han C."/>
            <person name="Detter J.C."/>
            <person name="Schmutz J."/>
            <person name="Brettin T."/>
            <person name="Land M."/>
            <person name="Hauser L."/>
            <person name="Kyrpides N.C."/>
            <person name="Ivanova N."/>
            <person name="Goker M."/>
            <person name="Woyke T."/>
            <person name="Klenk H.P."/>
            <person name="Bryant D.A."/>
        </authorList>
    </citation>
    <scope>NUCLEOTIDE SEQUENCE [LARGE SCALE GENOMIC DNA]</scope>
    <source>
        <strain evidence="4">ATCC 23779 / DSM 785 / 114-95</strain>
    </source>
</reference>
<dbReference type="InterPro" id="IPR013783">
    <property type="entry name" value="Ig-like_fold"/>
</dbReference>
<feature type="compositionally biased region" description="Polar residues" evidence="1">
    <location>
        <begin position="211"/>
        <end position="231"/>
    </location>
</feature>
<dbReference type="GO" id="GO:0005975">
    <property type="term" value="P:carbohydrate metabolic process"/>
    <property type="evidence" value="ECO:0007669"/>
    <property type="project" value="InterPro"/>
</dbReference>
<dbReference type="STRING" id="316274.Haur_1096"/>
<accession>A9B037</accession>
<dbReference type="InParanoid" id="A9B037"/>
<dbReference type="HOGENOM" id="CLU_469113_0_0_0"/>
<evidence type="ECO:0000256" key="1">
    <source>
        <dbReference type="SAM" id="MobiDB-lite"/>
    </source>
</evidence>
<name>A9B037_HERA2</name>
<evidence type="ECO:0000313" key="3">
    <source>
        <dbReference type="EMBL" id="ABX03744.1"/>
    </source>
</evidence>
<evidence type="ECO:0000259" key="2">
    <source>
        <dbReference type="PROSITE" id="PS51841"/>
    </source>
</evidence>
<organism evidence="3 4">
    <name type="scientific">Herpetosiphon aurantiacus (strain ATCC 23779 / DSM 785 / 114-95)</name>
    <dbReference type="NCBI Taxonomy" id="316274"/>
    <lineage>
        <taxon>Bacteria</taxon>
        <taxon>Bacillati</taxon>
        <taxon>Chloroflexota</taxon>
        <taxon>Chloroflexia</taxon>
        <taxon>Herpetosiphonales</taxon>
        <taxon>Herpetosiphonaceae</taxon>
        <taxon>Herpetosiphon</taxon>
    </lineage>
</organism>
<dbReference type="PROSITE" id="PS51841">
    <property type="entry name" value="LTD"/>
    <property type="match status" value="1"/>
</dbReference>
<dbReference type="SUPFAM" id="SSF81296">
    <property type="entry name" value="E set domains"/>
    <property type="match status" value="1"/>
</dbReference>